<evidence type="ECO:0000256" key="8">
    <source>
        <dbReference type="ARBA" id="ARBA00023235"/>
    </source>
</evidence>
<feature type="domain" description="PPIase FKBP-type" evidence="14">
    <location>
        <begin position="162"/>
        <end position="222"/>
    </location>
</feature>
<comment type="domain">
    <text evidence="11">Consists of 3 domains; the N-terminus binds the ribosome, the middle domain has PPIase activity, while the C-terminus has intrinsic chaperone activity on its own.</text>
</comment>
<dbReference type="InterPro" id="IPR027304">
    <property type="entry name" value="Trigger_fact/SurA_dom_sf"/>
</dbReference>
<dbReference type="EC" id="5.2.1.8" evidence="3 11"/>
<dbReference type="SUPFAM" id="SSF109998">
    <property type="entry name" value="Triger factor/SurA peptide-binding domain-like"/>
    <property type="match status" value="1"/>
</dbReference>
<evidence type="ECO:0000256" key="10">
    <source>
        <dbReference type="ARBA" id="ARBA00029986"/>
    </source>
</evidence>
<evidence type="ECO:0000259" key="14">
    <source>
        <dbReference type="PROSITE" id="PS50059"/>
    </source>
</evidence>
<evidence type="ECO:0000256" key="9">
    <source>
        <dbReference type="ARBA" id="ARBA00023306"/>
    </source>
</evidence>
<gene>
    <name evidence="11 15" type="primary">tig</name>
    <name evidence="15" type="ORF">NCTC13336_02082</name>
</gene>
<dbReference type="Pfam" id="PF05698">
    <property type="entry name" value="Trigger_C"/>
    <property type="match status" value="1"/>
</dbReference>
<keyword evidence="16" id="KW-1185">Reference proteome</keyword>
<dbReference type="InterPro" id="IPR036611">
    <property type="entry name" value="Trigger_fac_ribosome-bd_sf"/>
</dbReference>
<dbReference type="Proteomes" id="UP000254293">
    <property type="component" value="Unassembled WGS sequence"/>
</dbReference>
<protein>
    <recommendedName>
        <fullName evidence="4 11">Trigger factor</fullName>
        <shortName evidence="11">TF</shortName>
        <ecNumber evidence="3 11">5.2.1.8</ecNumber>
    </recommendedName>
    <alternativeName>
        <fullName evidence="10 11">PPIase</fullName>
    </alternativeName>
</protein>
<dbReference type="PROSITE" id="PS50059">
    <property type="entry name" value="FKBP_PPIASE"/>
    <property type="match status" value="1"/>
</dbReference>
<keyword evidence="9 11" id="KW-0131">Cell cycle</keyword>
<dbReference type="GO" id="GO:0005737">
    <property type="term" value="C:cytoplasm"/>
    <property type="evidence" value="ECO:0007669"/>
    <property type="project" value="UniProtKB-SubCell"/>
</dbReference>
<dbReference type="SUPFAM" id="SSF102735">
    <property type="entry name" value="Trigger factor ribosome-binding domain"/>
    <property type="match status" value="1"/>
</dbReference>
<dbReference type="GO" id="GO:0003755">
    <property type="term" value="F:peptidyl-prolyl cis-trans isomerase activity"/>
    <property type="evidence" value="ECO:0007669"/>
    <property type="project" value="UniProtKB-UniRule"/>
</dbReference>
<proteinExistence type="inferred from homology"/>
<organism evidence="15 16">
    <name type="scientific">Kingella potus</name>
    <dbReference type="NCBI Taxonomy" id="265175"/>
    <lineage>
        <taxon>Bacteria</taxon>
        <taxon>Pseudomonadati</taxon>
        <taxon>Pseudomonadota</taxon>
        <taxon>Betaproteobacteria</taxon>
        <taxon>Neisseriales</taxon>
        <taxon>Neisseriaceae</taxon>
        <taxon>Kingella</taxon>
    </lineage>
</organism>
<dbReference type="NCBIfam" id="TIGR00115">
    <property type="entry name" value="tig"/>
    <property type="match status" value="1"/>
</dbReference>
<keyword evidence="11" id="KW-0963">Cytoplasm</keyword>
<dbReference type="InterPro" id="IPR037041">
    <property type="entry name" value="Trigger_fac_C_sf"/>
</dbReference>
<accession>A0A377R3Y2</accession>
<dbReference type="RefSeq" id="WP_115309082.1">
    <property type="nucleotide sequence ID" value="NZ_CP091516.1"/>
</dbReference>
<dbReference type="GO" id="GO:0043335">
    <property type="term" value="P:protein unfolding"/>
    <property type="evidence" value="ECO:0007669"/>
    <property type="project" value="TreeGrafter"/>
</dbReference>
<dbReference type="Gene3D" id="1.10.3120.10">
    <property type="entry name" value="Trigger factor, C-terminal domain"/>
    <property type="match status" value="1"/>
</dbReference>
<evidence type="ECO:0000256" key="7">
    <source>
        <dbReference type="ARBA" id="ARBA00023186"/>
    </source>
</evidence>
<dbReference type="InterPro" id="IPR008880">
    <property type="entry name" value="Trigger_fac_C"/>
</dbReference>
<comment type="similarity">
    <text evidence="2 11 13">Belongs to the FKBP-type PPIase family. Tig subfamily.</text>
</comment>
<dbReference type="AlphaFoldDB" id="A0A377R3Y2"/>
<dbReference type="PIRSF" id="PIRSF003095">
    <property type="entry name" value="Trigger_factor"/>
    <property type="match status" value="1"/>
</dbReference>
<evidence type="ECO:0000256" key="6">
    <source>
        <dbReference type="ARBA" id="ARBA00023110"/>
    </source>
</evidence>
<dbReference type="InterPro" id="IPR005215">
    <property type="entry name" value="Trig_fac"/>
</dbReference>
<dbReference type="GO" id="GO:0051301">
    <property type="term" value="P:cell division"/>
    <property type="evidence" value="ECO:0007669"/>
    <property type="project" value="UniProtKB-KW"/>
</dbReference>
<dbReference type="Gene3D" id="3.30.70.1050">
    <property type="entry name" value="Trigger factor ribosome-binding domain"/>
    <property type="match status" value="1"/>
</dbReference>
<dbReference type="InterPro" id="IPR008881">
    <property type="entry name" value="Trigger_fac_ribosome-bd_bac"/>
</dbReference>
<evidence type="ECO:0000256" key="5">
    <source>
        <dbReference type="ARBA" id="ARBA00022618"/>
    </source>
</evidence>
<dbReference type="GO" id="GO:0015031">
    <property type="term" value="P:protein transport"/>
    <property type="evidence" value="ECO:0007669"/>
    <property type="project" value="UniProtKB-UniRule"/>
</dbReference>
<dbReference type="OrthoDB" id="9767721at2"/>
<comment type="function">
    <text evidence="11">Involved in protein export. Acts as a chaperone by maintaining the newly synthesized protein in an open conformation. Functions as a peptidyl-prolyl cis-trans isomerase.</text>
</comment>
<keyword evidence="7 11" id="KW-0143">Chaperone</keyword>
<dbReference type="Gene3D" id="3.10.50.40">
    <property type="match status" value="1"/>
</dbReference>
<dbReference type="FunFam" id="3.10.50.40:FF:000001">
    <property type="entry name" value="Trigger factor"/>
    <property type="match status" value="1"/>
</dbReference>
<evidence type="ECO:0000256" key="4">
    <source>
        <dbReference type="ARBA" id="ARBA00016902"/>
    </source>
</evidence>
<dbReference type="PANTHER" id="PTHR30560">
    <property type="entry name" value="TRIGGER FACTOR CHAPERONE AND PEPTIDYL-PROLYL CIS/TRANS ISOMERASE"/>
    <property type="match status" value="1"/>
</dbReference>
<dbReference type="SUPFAM" id="SSF54534">
    <property type="entry name" value="FKBP-like"/>
    <property type="match status" value="1"/>
</dbReference>
<name>A0A377R3Y2_9NEIS</name>
<dbReference type="PANTHER" id="PTHR30560:SF3">
    <property type="entry name" value="TRIGGER FACTOR-LIKE PROTEIN TIG, CHLOROPLASTIC"/>
    <property type="match status" value="1"/>
</dbReference>
<keyword evidence="6 11" id="KW-0697">Rotamase</keyword>
<evidence type="ECO:0000256" key="12">
    <source>
        <dbReference type="PROSITE-ProRule" id="PRU00277"/>
    </source>
</evidence>
<reference evidence="15 16" key="1">
    <citation type="submission" date="2018-06" db="EMBL/GenBank/DDBJ databases">
        <authorList>
            <consortium name="Pathogen Informatics"/>
            <person name="Doyle S."/>
        </authorList>
    </citation>
    <scope>NUCLEOTIDE SEQUENCE [LARGE SCALE GENOMIC DNA]</scope>
    <source>
        <strain evidence="15 16">NCTC13336</strain>
    </source>
</reference>
<evidence type="ECO:0000313" key="15">
    <source>
        <dbReference type="EMBL" id="STR03186.1"/>
    </source>
</evidence>
<sequence length="435" mass="47824">MSVTLETLENLERKAILSLPWADINAEYNKRLKQTARRARIDGFRPGKAPLGMIQSMYGAGIQTEVMNELAQKVFFDTAAAEGWRIAGMPRLEGIEGKEDQENFHFAGIFEVFPEVKIGDISTQEIEKADAAVSDAEVEKTIEILRRQRTRFNRAERAAQNGDRVIIDFAGTIGGEAFEGGTAQNYAFILGNGQMLPEFEAGVNGLKEGESKDVQVAFPEDYHGKDVAGKTAVFAITVRNVAEPVLPEVDEQFAKALGIADGNVQTMRAEVKKNVEREVKRRIAARNKEAAMDALLAVSEFPVPNALVADEAARLAAEMKQNFINQGMADAKNLDLPADMFTEQAERRIRLGLILAELVRANGLEPTPAQIDAVIADFAESYEDPQEVVEWYHAEKSRLDGPTSLAVEANVTDYVLSQAKVSEKTLSFDEVMGNA</sequence>
<dbReference type="Pfam" id="PF05697">
    <property type="entry name" value="Trigger_N"/>
    <property type="match status" value="1"/>
</dbReference>
<dbReference type="GO" id="GO:0044183">
    <property type="term" value="F:protein folding chaperone"/>
    <property type="evidence" value="ECO:0007669"/>
    <property type="project" value="TreeGrafter"/>
</dbReference>
<keyword evidence="5 11" id="KW-0132">Cell division</keyword>
<dbReference type="EMBL" id="UGJJ01000003">
    <property type="protein sequence ID" value="STR03186.1"/>
    <property type="molecule type" value="Genomic_DNA"/>
</dbReference>
<evidence type="ECO:0000256" key="3">
    <source>
        <dbReference type="ARBA" id="ARBA00013194"/>
    </source>
</evidence>
<dbReference type="GO" id="GO:0043022">
    <property type="term" value="F:ribosome binding"/>
    <property type="evidence" value="ECO:0007669"/>
    <property type="project" value="TreeGrafter"/>
</dbReference>
<dbReference type="GO" id="GO:0051083">
    <property type="term" value="P:'de novo' cotranslational protein folding"/>
    <property type="evidence" value="ECO:0007669"/>
    <property type="project" value="TreeGrafter"/>
</dbReference>
<comment type="catalytic activity">
    <reaction evidence="1 11 12">
        <text>[protein]-peptidylproline (omega=180) = [protein]-peptidylproline (omega=0)</text>
        <dbReference type="Rhea" id="RHEA:16237"/>
        <dbReference type="Rhea" id="RHEA-COMP:10747"/>
        <dbReference type="Rhea" id="RHEA-COMP:10748"/>
        <dbReference type="ChEBI" id="CHEBI:83833"/>
        <dbReference type="ChEBI" id="CHEBI:83834"/>
        <dbReference type="EC" id="5.2.1.8"/>
    </reaction>
</comment>
<comment type="subcellular location">
    <subcellularLocation>
        <location evidence="11">Cytoplasm</location>
    </subcellularLocation>
    <text evidence="11">About half TF is bound to the ribosome near the polypeptide exit tunnel while the other half is free in the cytoplasm.</text>
</comment>
<keyword evidence="8 11" id="KW-0413">Isomerase</keyword>
<evidence type="ECO:0000256" key="1">
    <source>
        <dbReference type="ARBA" id="ARBA00000971"/>
    </source>
</evidence>
<evidence type="ECO:0000256" key="13">
    <source>
        <dbReference type="RuleBase" id="RU003914"/>
    </source>
</evidence>
<evidence type="ECO:0000313" key="16">
    <source>
        <dbReference type="Proteomes" id="UP000254293"/>
    </source>
</evidence>
<evidence type="ECO:0000256" key="11">
    <source>
        <dbReference type="HAMAP-Rule" id="MF_00303"/>
    </source>
</evidence>
<dbReference type="HAMAP" id="MF_00303">
    <property type="entry name" value="Trigger_factor_Tig"/>
    <property type="match status" value="1"/>
</dbReference>
<dbReference type="InterPro" id="IPR046357">
    <property type="entry name" value="PPIase_dom_sf"/>
</dbReference>
<evidence type="ECO:0000256" key="2">
    <source>
        <dbReference type="ARBA" id="ARBA00005464"/>
    </source>
</evidence>
<dbReference type="Pfam" id="PF00254">
    <property type="entry name" value="FKBP_C"/>
    <property type="match status" value="1"/>
</dbReference>
<dbReference type="InterPro" id="IPR001179">
    <property type="entry name" value="PPIase_FKBP_dom"/>
</dbReference>